<gene>
    <name evidence="1" type="ORF">SDC9_179396</name>
</gene>
<evidence type="ECO:0000313" key="1">
    <source>
        <dbReference type="EMBL" id="MPN31921.1"/>
    </source>
</evidence>
<name>A0A645GYJ0_9ZZZZ</name>
<reference evidence="1" key="1">
    <citation type="submission" date="2019-08" db="EMBL/GenBank/DDBJ databases">
        <authorList>
            <person name="Kucharzyk K."/>
            <person name="Murdoch R.W."/>
            <person name="Higgins S."/>
            <person name="Loffler F."/>
        </authorList>
    </citation>
    <scope>NUCLEOTIDE SEQUENCE</scope>
</reference>
<sequence>MKLYPPSMEAMKEAVLSPPWAVILTMMSKAFVGEPSAVTVPEPSPVFLGASTLPAVVAATGRQYTRAAPNWTASMTESARGDRPSRDLILSAVMSPVTMIGVSETIGETPTLMCRPSPVAVAKPSKPSVTECVTSLSITSSPRFPYGGRSWAPR</sequence>
<proteinExistence type="predicted"/>
<dbReference type="AlphaFoldDB" id="A0A645GYJ0"/>
<dbReference type="EMBL" id="VSSQ01083665">
    <property type="protein sequence ID" value="MPN31921.1"/>
    <property type="molecule type" value="Genomic_DNA"/>
</dbReference>
<comment type="caution">
    <text evidence="1">The sequence shown here is derived from an EMBL/GenBank/DDBJ whole genome shotgun (WGS) entry which is preliminary data.</text>
</comment>
<protein>
    <submittedName>
        <fullName evidence="1">Uncharacterized protein</fullName>
    </submittedName>
</protein>
<accession>A0A645GYJ0</accession>
<organism evidence="1">
    <name type="scientific">bioreactor metagenome</name>
    <dbReference type="NCBI Taxonomy" id="1076179"/>
    <lineage>
        <taxon>unclassified sequences</taxon>
        <taxon>metagenomes</taxon>
        <taxon>ecological metagenomes</taxon>
    </lineage>
</organism>